<dbReference type="PRINTS" id="PR00344">
    <property type="entry name" value="BCTRLSENSOR"/>
</dbReference>
<evidence type="ECO:0000256" key="7">
    <source>
        <dbReference type="SAM" id="MobiDB-lite"/>
    </source>
</evidence>
<dbReference type="EMBL" id="FMWD01000006">
    <property type="protein sequence ID" value="SCZ62200.1"/>
    <property type="molecule type" value="Genomic_DNA"/>
</dbReference>
<proteinExistence type="predicted"/>
<dbReference type="Gene3D" id="3.30.565.10">
    <property type="entry name" value="Histidine kinase-like ATPase, C-terminal domain"/>
    <property type="match status" value="1"/>
</dbReference>
<dbReference type="SUPFAM" id="SSF47384">
    <property type="entry name" value="Homodimeric domain of signal transducing histidine kinase"/>
    <property type="match status" value="1"/>
</dbReference>
<evidence type="ECO:0000256" key="6">
    <source>
        <dbReference type="ARBA" id="ARBA00023136"/>
    </source>
</evidence>
<dbReference type="EC" id="2.7.13.3" evidence="2"/>
<protein>
    <recommendedName>
        <fullName evidence="2">histidine kinase</fullName>
        <ecNumber evidence="2">2.7.13.3</ecNumber>
    </recommendedName>
</protein>
<dbReference type="SUPFAM" id="SSF55785">
    <property type="entry name" value="PYP-like sensor domain (PAS domain)"/>
    <property type="match status" value="1"/>
</dbReference>
<evidence type="ECO:0000256" key="5">
    <source>
        <dbReference type="ARBA" id="ARBA00022777"/>
    </source>
</evidence>
<dbReference type="RefSeq" id="WP_092996979.1">
    <property type="nucleotide sequence ID" value="NZ_FMWD01000006.1"/>
</dbReference>
<dbReference type="PROSITE" id="PS50109">
    <property type="entry name" value="HIS_KIN"/>
    <property type="match status" value="1"/>
</dbReference>
<dbReference type="GO" id="GO:0000156">
    <property type="term" value="F:phosphorelay response regulator activity"/>
    <property type="evidence" value="ECO:0007669"/>
    <property type="project" value="TreeGrafter"/>
</dbReference>
<dbReference type="STRING" id="415747.SAMN03097708_02275"/>
<dbReference type="SMART" id="SM00387">
    <property type="entry name" value="HATPase_c"/>
    <property type="match status" value="1"/>
</dbReference>
<dbReference type="InterPro" id="IPR004358">
    <property type="entry name" value="Sig_transdc_His_kin-like_C"/>
</dbReference>
<dbReference type="Proteomes" id="UP000199648">
    <property type="component" value="Unassembled WGS sequence"/>
</dbReference>
<dbReference type="InterPro" id="IPR050351">
    <property type="entry name" value="BphY/WalK/GraS-like"/>
</dbReference>
<evidence type="ECO:0000313" key="10">
    <source>
        <dbReference type="EMBL" id="SCZ62200.1"/>
    </source>
</evidence>
<keyword evidence="3" id="KW-0597">Phosphoprotein</keyword>
<dbReference type="InterPro" id="IPR036097">
    <property type="entry name" value="HisK_dim/P_sf"/>
</dbReference>
<dbReference type="SUPFAM" id="SSF55874">
    <property type="entry name" value="ATPase domain of HSP90 chaperone/DNA topoisomerase II/histidine kinase"/>
    <property type="match status" value="1"/>
</dbReference>
<dbReference type="InterPro" id="IPR003661">
    <property type="entry name" value="HisK_dim/P_dom"/>
</dbReference>
<dbReference type="GO" id="GO:0030295">
    <property type="term" value="F:protein kinase activator activity"/>
    <property type="evidence" value="ECO:0007669"/>
    <property type="project" value="TreeGrafter"/>
</dbReference>
<dbReference type="Gene3D" id="1.10.287.130">
    <property type="match status" value="1"/>
</dbReference>
<evidence type="ECO:0000256" key="3">
    <source>
        <dbReference type="ARBA" id="ARBA00022553"/>
    </source>
</evidence>
<name>A0A1G5QKW7_9GAMM</name>
<dbReference type="InterPro" id="IPR003594">
    <property type="entry name" value="HATPase_dom"/>
</dbReference>
<keyword evidence="5" id="KW-0418">Kinase</keyword>
<dbReference type="GO" id="GO:0000155">
    <property type="term" value="F:phosphorelay sensor kinase activity"/>
    <property type="evidence" value="ECO:0007669"/>
    <property type="project" value="InterPro"/>
</dbReference>
<evidence type="ECO:0000256" key="1">
    <source>
        <dbReference type="ARBA" id="ARBA00000085"/>
    </source>
</evidence>
<dbReference type="AlphaFoldDB" id="A0A1G5QKW7"/>
<feature type="domain" description="PAS" evidence="9">
    <location>
        <begin position="39"/>
        <end position="109"/>
    </location>
</feature>
<dbReference type="SMART" id="SM00388">
    <property type="entry name" value="HisKA"/>
    <property type="match status" value="1"/>
</dbReference>
<dbReference type="InterPro" id="IPR005467">
    <property type="entry name" value="His_kinase_dom"/>
</dbReference>
<dbReference type="PANTHER" id="PTHR42878:SF15">
    <property type="entry name" value="BACTERIOPHYTOCHROME"/>
    <property type="match status" value="1"/>
</dbReference>
<dbReference type="InterPro" id="IPR035965">
    <property type="entry name" value="PAS-like_dom_sf"/>
</dbReference>
<organism evidence="10 11">
    <name type="scientific">Thiohalomonas denitrificans</name>
    <dbReference type="NCBI Taxonomy" id="415747"/>
    <lineage>
        <taxon>Bacteria</taxon>
        <taxon>Pseudomonadati</taxon>
        <taxon>Pseudomonadota</taxon>
        <taxon>Gammaproteobacteria</taxon>
        <taxon>Thiohalomonadales</taxon>
        <taxon>Thiohalomonadaceae</taxon>
        <taxon>Thiohalomonas</taxon>
    </lineage>
</organism>
<dbReference type="InterPro" id="IPR036890">
    <property type="entry name" value="HATPase_C_sf"/>
</dbReference>
<feature type="region of interest" description="Disordered" evidence="7">
    <location>
        <begin position="378"/>
        <end position="413"/>
    </location>
</feature>
<reference evidence="10 11" key="1">
    <citation type="submission" date="2016-10" db="EMBL/GenBank/DDBJ databases">
        <authorList>
            <person name="de Groot N.N."/>
        </authorList>
    </citation>
    <scope>NUCLEOTIDE SEQUENCE [LARGE SCALE GENOMIC DNA]</scope>
    <source>
        <strain evidence="10 11">HLD2</strain>
    </source>
</reference>
<comment type="catalytic activity">
    <reaction evidence="1">
        <text>ATP + protein L-histidine = ADP + protein N-phospho-L-histidine.</text>
        <dbReference type="EC" id="2.7.13.3"/>
    </reaction>
</comment>
<dbReference type="PROSITE" id="PS50112">
    <property type="entry name" value="PAS"/>
    <property type="match status" value="1"/>
</dbReference>
<keyword evidence="11" id="KW-1185">Reference proteome</keyword>
<dbReference type="InterPro" id="IPR000014">
    <property type="entry name" value="PAS"/>
</dbReference>
<evidence type="ECO:0000256" key="2">
    <source>
        <dbReference type="ARBA" id="ARBA00012438"/>
    </source>
</evidence>
<keyword evidence="4" id="KW-0808">Transferase</keyword>
<evidence type="ECO:0000259" key="8">
    <source>
        <dbReference type="PROSITE" id="PS50109"/>
    </source>
</evidence>
<dbReference type="Gene3D" id="3.30.450.20">
    <property type="entry name" value="PAS domain"/>
    <property type="match status" value="1"/>
</dbReference>
<dbReference type="Pfam" id="PF02518">
    <property type="entry name" value="HATPase_c"/>
    <property type="match status" value="1"/>
</dbReference>
<gene>
    <name evidence="10" type="ORF">SAMN03097708_02275</name>
</gene>
<dbReference type="SMART" id="SM00091">
    <property type="entry name" value="PAS"/>
    <property type="match status" value="1"/>
</dbReference>
<dbReference type="GO" id="GO:0007234">
    <property type="term" value="P:osmosensory signaling via phosphorelay pathway"/>
    <property type="evidence" value="ECO:0007669"/>
    <property type="project" value="TreeGrafter"/>
</dbReference>
<accession>A0A1G5QKW7</accession>
<sequence>MSKRHPENESEHGRSPSQWELIEAQNRELREVQRVLEETRERYADLYDYAPVGYITLDRLGQVLEINLTAAAMLGVEREHLLGQPLSPHIALGDSTAFFSHLRKTLDSDQITATELRLRKKDRTEFDALLESVSDRSGRSPESCRTMLLDISDRKRTENALAHSRAVLEDRARQLAHVNNELRSFSHMLSHDLKAPLRAMSNLATVVEEDYGQSLAPEARQYLHMLRDRARQADELINRVLAFSRADNPDAGTERIDVAALIKEVFAEMGDAAYGFRIEIGESVPTLEAERLPLRQTLVNLIGNTIQHHDRDSGRIRIDAREQGDFFEFTVTDDGPGIHQAQQEGIFDMFRSFDQGNGTSSGMGLGLVRKLVASRGGSIRVESDPEQRGTTFRFTWPRQPPPDADSTPAGGCC</sequence>
<evidence type="ECO:0000313" key="11">
    <source>
        <dbReference type="Proteomes" id="UP000199648"/>
    </source>
</evidence>
<evidence type="ECO:0000259" key="9">
    <source>
        <dbReference type="PROSITE" id="PS50112"/>
    </source>
</evidence>
<dbReference type="PANTHER" id="PTHR42878">
    <property type="entry name" value="TWO-COMPONENT HISTIDINE KINASE"/>
    <property type="match status" value="1"/>
</dbReference>
<dbReference type="Pfam" id="PF00512">
    <property type="entry name" value="HisKA"/>
    <property type="match status" value="1"/>
</dbReference>
<evidence type="ECO:0000256" key="4">
    <source>
        <dbReference type="ARBA" id="ARBA00022679"/>
    </source>
</evidence>
<dbReference type="CDD" id="cd00130">
    <property type="entry name" value="PAS"/>
    <property type="match status" value="1"/>
</dbReference>
<dbReference type="NCBIfam" id="TIGR00229">
    <property type="entry name" value="sensory_box"/>
    <property type="match status" value="1"/>
</dbReference>
<feature type="domain" description="Histidine kinase" evidence="8">
    <location>
        <begin position="188"/>
        <end position="400"/>
    </location>
</feature>
<dbReference type="OrthoDB" id="9806130at2"/>
<dbReference type="Pfam" id="PF13426">
    <property type="entry name" value="PAS_9"/>
    <property type="match status" value="1"/>
</dbReference>
<dbReference type="GO" id="GO:0016020">
    <property type="term" value="C:membrane"/>
    <property type="evidence" value="ECO:0007669"/>
    <property type="project" value="UniProtKB-SubCell"/>
</dbReference>
<dbReference type="CDD" id="cd00082">
    <property type="entry name" value="HisKA"/>
    <property type="match status" value="1"/>
</dbReference>
<keyword evidence="6" id="KW-0472">Membrane</keyword>